<dbReference type="eggNOG" id="COG2887">
    <property type="taxonomic scope" value="Bacteria"/>
</dbReference>
<reference evidence="2 3" key="1">
    <citation type="submission" date="2008-10" db="EMBL/GenBank/DDBJ databases">
        <title>Draft genome sequence of Collinsella stercoris (DSM 13279).</title>
        <authorList>
            <person name="Sudarsanam P."/>
            <person name="Ley R."/>
            <person name="Guruge J."/>
            <person name="Turnbaugh P.J."/>
            <person name="Mahowald M."/>
            <person name="Liep D."/>
            <person name="Gordon J."/>
        </authorList>
    </citation>
    <scope>NUCLEOTIDE SEQUENCE [LARGE SCALE GENOMIC DNA]</scope>
    <source>
        <strain evidence="2 3">DSM 13279</strain>
    </source>
</reference>
<dbReference type="STRING" id="445975.COLSTE_02422"/>
<name>B6GE84_9ACTN</name>
<reference evidence="2 3" key="2">
    <citation type="submission" date="2008-10" db="EMBL/GenBank/DDBJ databases">
        <authorList>
            <person name="Fulton L."/>
            <person name="Clifton S."/>
            <person name="Fulton B."/>
            <person name="Xu J."/>
            <person name="Minx P."/>
            <person name="Pepin K.H."/>
            <person name="Johnson M."/>
            <person name="Thiruvilangam P."/>
            <person name="Bhonagiri V."/>
            <person name="Nash W.E."/>
            <person name="Mardis E.R."/>
            <person name="Wilson R.K."/>
        </authorList>
    </citation>
    <scope>NUCLEOTIDE SEQUENCE [LARGE SCALE GENOMIC DNA]</scope>
    <source>
        <strain evidence="2 3">DSM 13279</strain>
    </source>
</reference>
<proteinExistence type="predicted"/>
<feature type="region of interest" description="Disordered" evidence="1">
    <location>
        <begin position="280"/>
        <end position="320"/>
    </location>
</feature>
<feature type="non-terminal residue" evidence="2">
    <location>
        <position position="619"/>
    </location>
</feature>
<accession>B6GE84</accession>
<dbReference type="AlphaFoldDB" id="B6GE84"/>
<evidence type="ECO:0000313" key="2">
    <source>
        <dbReference type="EMBL" id="EEA89408.1"/>
    </source>
</evidence>
<comment type="caution">
    <text evidence="2">The sequence shown here is derived from an EMBL/GenBank/DDBJ whole genome shotgun (WGS) entry which is preliminary data.</text>
</comment>
<feature type="compositionally biased region" description="Low complexity" evidence="1">
    <location>
        <begin position="302"/>
        <end position="317"/>
    </location>
</feature>
<evidence type="ECO:0000256" key="1">
    <source>
        <dbReference type="SAM" id="MobiDB-lite"/>
    </source>
</evidence>
<sequence length="619" mass="65320">MAGSIHITHAGTELLPAEVELVRSMARRHGRATLLVPSFAEMEVCRQGLANAGAGTSVDVLTPAAWVEGLWRLLGDGSRLVTSTDRLLLCSYVLGSTIDAGEGDSCPVALTDNPGTVHMLAEAARTCLPAACRADERVRAALSDSERRVLGMLACYEGALRSRDLSEPASAAFELASQFETRVPPCARAVAVRGVAELPEHLLRLLGAIAQEGEVAMLLNGRQRSLARDLAKRFAWRCAELDGAGPRMPDLAFAEVSGPTARASSYVRLLDGMMVGSAGAAPREGASPAPGNAAPRVGSSCPDAPGAPAKPAALAAAETSPDSERFAAPAELAIGAPDAIGLFRTLAPRLAVRGVAASTEAFVPFTETRAGEEFFMLIDFLDRLNGREVSSWWPAPEIVDWLRSPFSGTGGNPFVALSLDTYLRKTRSIDKERLFAELDSRQSREANRERKAAQAQERAARPVVFKAVIDALDAGAYVRALTLMRDACSAAAPFLFGEEGQAAQQIEFAALQRAIEVLERAAELGVRPERALVALRAAKVFASIATQVGEGAPRAAVRIARVESVACSEAGSYAAVLVADAGADAYPLAVRETPASVLAEKLGCEGASLSPAERQRDQF</sequence>
<dbReference type="EMBL" id="ABXJ01000144">
    <property type="protein sequence ID" value="EEA89408.1"/>
    <property type="molecule type" value="Genomic_DNA"/>
</dbReference>
<dbReference type="HOGENOM" id="CLU_441838_0_0_11"/>
<dbReference type="Proteomes" id="UP000003560">
    <property type="component" value="Unassembled WGS sequence"/>
</dbReference>
<evidence type="ECO:0000313" key="3">
    <source>
        <dbReference type="Proteomes" id="UP000003560"/>
    </source>
</evidence>
<organism evidence="2 3">
    <name type="scientific">Collinsella stercoris DSM 13279</name>
    <dbReference type="NCBI Taxonomy" id="445975"/>
    <lineage>
        <taxon>Bacteria</taxon>
        <taxon>Bacillati</taxon>
        <taxon>Actinomycetota</taxon>
        <taxon>Coriobacteriia</taxon>
        <taxon>Coriobacteriales</taxon>
        <taxon>Coriobacteriaceae</taxon>
        <taxon>Collinsella</taxon>
    </lineage>
</organism>
<protein>
    <submittedName>
        <fullName evidence="2">Uncharacterized protein</fullName>
    </submittedName>
</protein>
<keyword evidence="3" id="KW-1185">Reference proteome</keyword>
<gene>
    <name evidence="2" type="ORF">COLSTE_02422</name>
</gene>